<comment type="caution">
    <text evidence="1">The sequence shown here is derived from an EMBL/GenBank/DDBJ whole genome shotgun (WGS) entry which is preliminary data.</text>
</comment>
<dbReference type="Proteomes" id="UP000320653">
    <property type="component" value="Unassembled WGS sequence"/>
</dbReference>
<dbReference type="Gene3D" id="3.90.1480.20">
    <property type="entry name" value="Glycosyl transferase family 29"/>
    <property type="match status" value="1"/>
</dbReference>
<dbReference type="AlphaFoldDB" id="A0A561QH02"/>
<dbReference type="InterPro" id="IPR038578">
    <property type="entry name" value="GT29-like_sf"/>
</dbReference>
<accession>A0A561QH02</accession>
<name>A0A561QH02_9HYPH</name>
<dbReference type="EMBL" id="VIWP01000007">
    <property type="protein sequence ID" value="TWF49642.1"/>
    <property type="molecule type" value="Genomic_DNA"/>
</dbReference>
<reference evidence="1 2" key="1">
    <citation type="submission" date="2019-06" db="EMBL/GenBank/DDBJ databases">
        <title>Sorghum-associated microbial communities from plants grown in Nebraska, USA.</title>
        <authorList>
            <person name="Schachtman D."/>
        </authorList>
    </citation>
    <scope>NUCLEOTIDE SEQUENCE [LARGE SCALE GENOMIC DNA]</scope>
    <source>
        <strain evidence="1 2">1225</strain>
    </source>
</reference>
<evidence type="ECO:0000313" key="2">
    <source>
        <dbReference type="Proteomes" id="UP000320653"/>
    </source>
</evidence>
<sequence>MKLSGNWQAAWDWFVARKQQAALDAAAEQIKSGNLRGAIKILEETLPRLRDRTTRALVLQRLVKVRLQLAHRLTRAEKSRAAQREFRATMRLVSREVTSGALSPGKAISLIGFTLERLTHYKQTAWISELRVTAPPAAKQAVSAAKHLEAMTLASSLSPVSAHQLVGDIAAEAMPMAWWMTMHDLLYRQGLVRAAVAAKQAAASSFLAKSNASPNGAMQLAAAVCLDDRDRIETVIEAVNDPVLKRDGLLALGEVDRARDLHASMQSASDRRFSRWIGRRSVAVVGPARNRLGSGEAIDAHDRVVRTNFIANDAFRAAGSMIGTRTDAAYYNSIFLERQPEAIARTLREENVDFAMLRTQIERMRIAWQTRGHRTRSYYFSPSIFMGRGFAMRHILHDLALMPVGQITCYGSDFFLGADSHFSGYAAWRHAFEHAESYIVHDPLDCWRFMKRLLNAGLMKADAVLDEILNLEELEFILALERRFEGRMFVSSSGP</sequence>
<protein>
    <submittedName>
        <fullName evidence="1">Uncharacterized protein</fullName>
    </submittedName>
</protein>
<proteinExistence type="predicted"/>
<keyword evidence="2" id="KW-1185">Reference proteome</keyword>
<dbReference type="OrthoDB" id="5614897at2"/>
<organism evidence="1 2">
    <name type="scientific">Neorhizobium alkalisoli</name>
    <dbReference type="NCBI Taxonomy" id="528178"/>
    <lineage>
        <taxon>Bacteria</taxon>
        <taxon>Pseudomonadati</taxon>
        <taxon>Pseudomonadota</taxon>
        <taxon>Alphaproteobacteria</taxon>
        <taxon>Hyphomicrobiales</taxon>
        <taxon>Rhizobiaceae</taxon>
        <taxon>Rhizobium/Agrobacterium group</taxon>
        <taxon>Neorhizobium</taxon>
    </lineage>
</organism>
<dbReference type="RefSeq" id="WP_145640828.1">
    <property type="nucleotide sequence ID" value="NZ_VIWP01000007.1"/>
</dbReference>
<evidence type="ECO:0000313" key="1">
    <source>
        <dbReference type="EMBL" id="TWF49642.1"/>
    </source>
</evidence>
<gene>
    <name evidence="1" type="ORF">FHW37_1078</name>
</gene>